<dbReference type="SUPFAM" id="SSF46894">
    <property type="entry name" value="C-terminal effector domain of the bipartite response regulators"/>
    <property type="match status" value="1"/>
</dbReference>
<dbReference type="SMART" id="SM01043">
    <property type="entry name" value="BTAD"/>
    <property type="match status" value="1"/>
</dbReference>
<accession>A0ABP4M4D1</accession>
<dbReference type="Gene3D" id="1.10.10.10">
    <property type="entry name" value="Winged helix-like DNA-binding domain superfamily/Winged helix DNA-binding domain"/>
    <property type="match status" value="1"/>
</dbReference>
<evidence type="ECO:0000256" key="3">
    <source>
        <dbReference type="ARBA" id="ARBA00023125"/>
    </source>
</evidence>
<dbReference type="SUPFAM" id="SSF52540">
    <property type="entry name" value="P-loop containing nucleoside triphosphate hydrolases"/>
    <property type="match status" value="1"/>
</dbReference>
<dbReference type="PANTHER" id="PTHR35807:SF1">
    <property type="entry name" value="TRANSCRIPTIONAL REGULATOR REDD"/>
    <property type="match status" value="1"/>
</dbReference>
<evidence type="ECO:0000256" key="6">
    <source>
        <dbReference type="SAM" id="MobiDB-lite"/>
    </source>
</evidence>
<dbReference type="Gene3D" id="1.25.40.10">
    <property type="entry name" value="Tetratricopeptide repeat domain"/>
    <property type="match status" value="1"/>
</dbReference>
<evidence type="ECO:0000313" key="9">
    <source>
        <dbReference type="Proteomes" id="UP001500363"/>
    </source>
</evidence>
<dbReference type="RefSeq" id="WP_344176900.1">
    <property type="nucleotide sequence ID" value="NZ_BAAANC010000002.1"/>
</dbReference>
<name>A0ABP4M4D1_9ACTN</name>
<comment type="similarity">
    <text evidence="1">Belongs to the AfsR/DnrI/RedD regulatory family.</text>
</comment>
<keyword evidence="9" id="KW-1185">Reference proteome</keyword>
<sequence>MEGTDRVEIGLLGPLVVRRGGCEVEVGGRLRAVLAMLAVEVGRPVSVERVARGVWSDHDLPVHVRKSVQTQIVRLRRLLGNSRIHTEAGGYRLDINPADVDVVRFRRLISEVATESDEEGRRRLLADALALWRGTPFEGVGSAWLDEVEAERMVELYLGAQERWVDAEISAGRYGAVVADLRELTARFPLREALWSRLLLALQRSGRSAEALGCYETVRVLLADELGVDPGPELKRQHGVLLQSESAAATIGEDEHHDRTQPPPSSDQIVSSDGAAVHVAPQQLPAARGVFVGRANELQALDDLRQEAPESAIVVLHGLGGIGKTTLALHWAHRQRATFPDGQLFIDLQGFGPGELIDAGAALRSLLLGLGHTEEQIPDDVDARSSILRSVLADRRCLIVLDNALDADHVRPLIPGSGSLAVVTSRNELRGLAVRDGAHRIALGQLAAEESQEFLRRRLPDWQARDGAVEELADLCGHVPLALSIAAARSEEDDLDLVMDDLRDLPRRVEALAVGDESGDLRAVFARSYETLAPEVAKAFQLLGLHLYDTFDCSAAAGLLGTSPHAAGSVLDSLADQHLLCRAGARRYEFHQLVRAYAVGLTRRDQRSRTARDVVSLAARRQGAYWK</sequence>
<dbReference type="Pfam" id="PF00931">
    <property type="entry name" value="NB-ARC"/>
    <property type="match status" value="1"/>
</dbReference>
<dbReference type="Pfam" id="PF03704">
    <property type="entry name" value="BTAD"/>
    <property type="match status" value="1"/>
</dbReference>
<evidence type="ECO:0000256" key="1">
    <source>
        <dbReference type="ARBA" id="ARBA00005820"/>
    </source>
</evidence>
<comment type="caution">
    <text evidence="8">The sequence shown here is derived from an EMBL/GenBank/DDBJ whole genome shotgun (WGS) entry which is preliminary data.</text>
</comment>
<feature type="domain" description="OmpR/PhoB-type" evidence="7">
    <location>
        <begin position="1"/>
        <end position="95"/>
    </location>
</feature>
<evidence type="ECO:0000256" key="2">
    <source>
        <dbReference type="ARBA" id="ARBA00023015"/>
    </source>
</evidence>
<evidence type="ECO:0000256" key="4">
    <source>
        <dbReference type="ARBA" id="ARBA00023163"/>
    </source>
</evidence>
<evidence type="ECO:0000256" key="5">
    <source>
        <dbReference type="PROSITE-ProRule" id="PRU01091"/>
    </source>
</evidence>
<dbReference type="CDD" id="cd15831">
    <property type="entry name" value="BTAD"/>
    <property type="match status" value="1"/>
</dbReference>
<dbReference type="InterPro" id="IPR001867">
    <property type="entry name" value="OmpR/PhoB-type_DNA-bd"/>
</dbReference>
<dbReference type="EMBL" id="BAAANC010000002">
    <property type="protein sequence ID" value="GAA1536855.1"/>
    <property type="molecule type" value="Genomic_DNA"/>
</dbReference>
<dbReference type="InterPro" id="IPR005158">
    <property type="entry name" value="BTAD"/>
</dbReference>
<keyword evidence="4" id="KW-0804">Transcription</keyword>
<feature type="region of interest" description="Disordered" evidence="6">
    <location>
        <begin position="250"/>
        <end position="271"/>
    </location>
</feature>
<dbReference type="PRINTS" id="PR00364">
    <property type="entry name" value="DISEASERSIST"/>
</dbReference>
<dbReference type="Proteomes" id="UP001500363">
    <property type="component" value="Unassembled WGS sequence"/>
</dbReference>
<dbReference type="SUPFAM" id="SSF48452">
    <property type="entry name" value="TPR-like"/>
    <property type="match status" value="1"/>
</dbReference>
<evidence type="ECO:0000259" key="7">
    <source>
        <dbReference type="PROSITE" id="PS51755"/>
    </source>
</evidence>
<organism evidence="8 9">
    <name type="scientific">Kribbella lupini</name>
    <dbReference type="NCBI Taxonomy" id="291602"/>
    <lineage>
        <taxon>Bacteria</taxon>
        <taxon>Bacillati</taxon>
        <taxon>Actinomycetota</taxon>
        <taxon>Actinomycetes</taxon>
        <taxon>Propionibacteriales</taxon>
        <taxon>Kribbellaceae</taxon>
        <taxon>Kribbella</taxon>
    </lineage>
</organism>
<dbReference type="InterPro" id="IPR016032">
    <property type="entry name" value="Sig_transdc_resp-reg_C-effctor"/>
</dbReference>
<dbReference type="InterPro" id="IPR051677">
    <property type="entry name" value="AfsR-DnrI-RedD_regulator"/>
</dbReference>
<evidence type="ECO:0000313" key="8">
    <source>
        <dbReference type="EMBL" id="GAA1536855.1"/>
    </source>
</evidence>
<dbReference type="InterPro" id="IPR027417">
    <property type="entry name" value="P-loop_NTPase"/>
</dbReference>
<reference evidence="9" key="1">
    <citation type="journal article" date="2019" name="Int. J. Syst. Evol. Microbiol.">
        <title>The Global Catalogue of Microorganisms (GCM) 10K type strain sequencing project: providing services to taxonomists for standard genome sequencing and annotation.</title>
        <authorList>
            <consortium name="The Broad Institute Genomics Platform"/>
            <consortium name="The Broad Institute Genome Sequencing Center for Infectious Disease"/>
            <person name="Wu L."/>
            <person name="Ma J."/>
        </authorList>
    </citation>
    <scope>NUCLEOTIDE SEQUENCE [LARGE SCALE GENOMIC DNA]</scope>
    <source>
        <strain evidence="9">JCM 14303</strain>
    </source>
</reference>
<protein>
    <recommendedName>
        <fullName evidence="7">OmpR/PhoB-type domain-containing protein</fullName>
    </recommendedName>
</protein>
<feature type="DNA-binding region" description="OmpR/PhoB-type" evidence="5">
    <location>
        <begin position="1"/>
        <end position="95"/>
    </location>
</feature>
<dbReference type="Gene3D" id="3.40.50.300">
    <property type="entry name" value="P-loop containing nucleotide triphosphate hydrolases"/>
    <property type="match status" value="1"/>
</dbReference>
<proteinExistence type="inferred from homology"/>
<dbReference type="InterPro" id="IPR002182">
    <property type="entry name" value="NB-ARC"/>
</dbReference>
<dbReference type="PANTHER" id="PTHR35807">
    <property type="entry name" value="TRANSCRIPTIONAL REGULATOR REDD-RELATED"/>
    <property type="match status" value="1"/>
</dbReference>
<keyword evidence="2" id="KW-0805">Transcription regulation</keyword>
<dbReference type="InterPro" id="IPR011990">
    <property type="entry name" value="TPR-like_helical_dom_sf"/>
</dbReference>
<dbReference type="SMART" id="SM00862">
    <property type="entry name" value="Trans_reg_C"/>
    <property type="match status" value="1"/>
</dbReference>
<gene>
    <name evidence="8" type="ORF">GCM10009741_44290</name>
</gene>
<keyword evidence="3 5" id="KW-0238">DNA-binding</keyword>
<dbReference type="InterPro" id="IPR036388">
    <property type="entry name" value="WH-like_DNA-bd_sf"/>
</dbReference>
<dbReference type="PROSITE" id="PS51755">
    <property type="entry name" value="OMPR_PHOB"/>
    <property type="match status" value="1"/>
</dbReference>